<sequence length="828" mass="94409">MIIPFFYGVNAYSQIVRVDDFGLDSPVKYSARDSIVMDVPAQIIRLYGNADVKYEEINLSADLIEIDIEKSEVQATYSTDSLGNKIGKPFFTDGTEEVTCDAMRYNFKSEKAIIQEVRTQQADGYIHMEFSKRLPNEEIHFKNGKYTTCDKENPHYHFQLSKAIVIPGKRIVTGPIHMRILNIPMPIAFPFSFLPNSDTRKHGLILPSFSLAGNYGSGLENLGYYFPINNKLENYVYGTVYTSGRWAVSDQLNYNNKYKYSGTVKLGFEHLQGFFYEESIANNYTVYWNHSQATKAHPSLRFGANIDFRSNNDASQTIEIIPENVFNTAFNSAINLNKSWKLDQFSGTWSGKLSLQQNSETENFVMELPSFNLSVNRFDLGVLRKNKIGKKWYENIAITYTASSLNRVTVNDSVASAGLRNADLSFIADNSTSGIKQHVVVQTNLKPKSGWFNFNLNTTYDENWNFQSIENYWNPLNQSVDTNFMNGFKTARSVSFSGSLNTNLYGYLKTNFANKLKFRHVMTPNISFTYRPDIGEYQLIQIDTAGNTGYFSPFSASLYNEQAKGASGLINYSLANILEMKKLDKADTINNTFKSFKLIDRFNISGSYDLLRDSLNLSNFIFSMQTTPIKMFSIQAGWTLNPYAYSNETGITNSNYAWNNAQGIGRVTSANFAVNGRYGTKRTKSDTLRNLKNSVFNINFQYNINYSRNSNGIVQQDTFGLTHTIRVNGDLELWKLWSFDYDIMTDLMTLLSNPNPSVRIGVKRELHCWETSLSFTKTNNFFAPMLDDDNNTSPNYVIRFKINIKASMFNAFLPELTPRIPQTWYTTE</sequence>
<dbReference type="AlphaFoldDB" id="A0A2W1NSP2"/>
<reference evidence="2 3" key="1">
    <citation type="submission" date="2018-06" db="EMBL/GenBank/DDBJ databases">
        <title>The draft genome sequence of Crocinitomix sp. SM1701.</title>
        <authorList>
            <person name="Zhang X."/>
        </authorList>
    </citation>
    <scope>NUCLEOTIDE SEQUENCE [LARGE SCALE GENOMIC DNA]</scope>
    <source>
        <strain evidence="2 3">SM1701</strain>
    </source>
</reference>
<organism evidence="2 3">
    <name type="scientific">Putridiphycobacter roseus</name>
    <dbReference type="NCBI Taxonomy" id="2219161"/>
    <lineage>
        <taxon>Bacteria</taxon>
        <taxon>Pseudomonadati</taxon>
        <taxon>Bacteroidota</taxon>
        <taxon>Flavobacteriia</taxon>
        <taxon>Flavobacteriales</taxon>
        <taxon>Crocinitomicaceae</taxon>
        <taxon>Putridiphycobacter</taxon>
    </lineage>
</organism>
<dbReference type="PANTHER" id="PTHR30189:SF1">
    <property type="entry name" value="LPS-ASSEMBLY PROTEIN LPTD"/>
    <property type="match status" value="1"/>
</dbReference>
<dbReference type="InterPro" id="IPR050218">
    <property type="entry name" value="LptD"/>
</dbReference>
<comment type="caution">
    <text evidence="2">The sequence shown here is derived from an EMBL/GenBank/DDBJ whole genome shotgun (WGS) entry which is preliminary data.</text>
</comment>
<evidence type="ECO:0000313" key="3">
    <source>
        <dbReference type="Proteomes" id="UP000249248"/>
    </source>
</evidence>
<gene>
    <name evidence="2" type="ORF">DNU06_07665</name>
</gene>
<evidence type="ECO:0000313" key="2">
    <source>
        <dbReference type="EMBL" id="PZE17698.1"/>
    </source>
</evidence>
<keyword evidence="3" id="KW-1185">Reference proteome</keyword>
<evidence type="ECO:0000259" key="1">
    <source>
        <dbReference type="Pfam" id="PF19838"/>
    </source>
</evidence>
<name>A0A2W1NSP2_9FLAO</name>
<dbReference type="Proteomes" id="UP000249248">
    <property type="component" value="Unassembled WGS sequence"/>
</dbReference>
<dbReference type="PANTHER" id="PTHR30189">
    <property type="entry name" value="LPS-ASSEMBLY PROTEIN"/>
    <property type="match status" value="1"/>
</dbReference>
<proteinExistence type="predicted"/>
<dbReference type="EMBL" id="QKSB01000003">
    <property type="protein sequence ID" value="PZE17698.1"/>
    <property type="molecule type" value="Genomic_DNA"/>
</dbReference>
<dbReference type="GO" id="GO:1990351">
    <property type="term" value="C:transporter complex"/>
    <property type="evidence" value="ECO:0007669"/>
    <property type="project" value="TreeGrafter"/>
</dbReference>
<dbReference type="GO" id="GO:0009279">
    <property type="term" value="C:cell outer membrane"/>
    <property type="evidence" value="ECO:0007669"/>
    <property type="project" value="TreeGrafter"/>
</dbReference>
<accession>A0A2W1NSP2</accession>
<protein>
    <recommendedName>
        <fullName evidence="1">LPS-assembly protein LptD central domain-containing protein</fullName>
    </recommendedName>
</protein>
<dbReference type="Pfam" id="PF19838">
    <property type="entry name" value="LptD_2"/>
    <property type="match status" value="1"/>
</dbReference>
<dbReference type="InterPro" id="IPR045659">
    <property type="entry name" value="LptD_2"/>
</dbReference>
<feature type="domain" description="LPS-assembly protein LptD central" evidence="1">
    <location>
        <begin position="171"/>
        <end position="643"/>
    </location>
</feature>